<gene>
    <name evidence="2" type="ORF">HMPREF1541_10947</name>
</gene>
<reference evidence="2 3" key="1">
    <citation type="submission" date="2013-03" db="EMBL/GenBank/DDBJ databases">
        <title>The Genome Sequence of Phialophora europaea CBS 101466.</title>
        <authorList>
            <consortium name="The Broad Institute Genomics Platform"/>
            <person name="Cuomo C."/>
            <person name="de Hoog S."/>
            <person name="Gorbushina A."/>
            <person name="Walker B."/>
            <person name="Young S.K."/>
            <person name="Zeng Q."/>
            <person name="Gargeya S."/>
            <person name="Fitzgerald M."/>
            <person name="Haas B."/>
            <person name="Abouelleil A."/>
            <person name="Allen A.W."/>
            <person name="Alvarado L."/>
            <person name="Arachchi H.M."/>
            <person name="Berlin A.M."/>
            <person name="Chapman S.B."/>
            <person name="Gainer-Dewar J."/>
            <person name="Goldberg J."/>
            <person name="Griggs A."/>
            <person name="Gujja S."/>
            <person name="Hansen M."/>
            <person name="Howarth C."/>
            <person name="Imamovic A."/>
            <person name="Ireland A."/>
            <person name="Larimer J."/>
            <person name="McCowan C."/>
            <person name="Murphy C."/>
            <person name="Pearson M."/>
            <person name="Poon T.W."/>
            <person name="Priest M."/>
            <person name="Roberts A."/>
            <person name="Saif S."/>
            <person name="Shea T."/>
            <person name="Sisk P."/>
            <person name="Sykes S."/>
            <person name="Wortman J."/>
            <person name="Nusbaum C."/>
            <person name="Birren B."/>
        </authorList>
    </citation>
    <scope>NUCLEOTIDE SEQUENCE [LARGE SCALE GENOMIC DNA]</scope>
    <source>
        <strain evidence="2 3">CBS 101466</strain>
    </source>
</reference>
<dbReference type="InParanoid" id="W2S5W2"/>
<feature type="domain" description="GED" evidence="1">
    <location>
        <begin position="80"/>
        <end position="169"/>
    </location>
</feature>
<dbReference type="InterPro" id="IPR020850">
    <property type="entry name" value="GED_dom"/>
</dbReference>
<evidence type="ECO:0000313" key="2">
    <source>
        <dbReference type="EMBL" id="ETN44082.1"/>
    </source>
</evidence>
<proteinExistence type="predicted"/>
<dbReference type="PROSITE" id="PS51388">
    <property type="entry name" value="GED"/>
    <property type="match status" value="1"/>
</dbReference>
<dbReference type="STRING" id="1220924.W2S5W2"/>
<dbReference type="Pfam" id="PF02212">
    <property type="entry name" value="GED"/>
    <property type="match status" value="1"/>
</dbReference>
<name>W2S5W2_CYPE1</name>
<accession>W2S5W2</accession>
<keyword evidence="3" id="KW-1185">Reference proteome</keyword>
<organism evidence="2 3">
    <name type="scientific">Cyphellophora europaea (strain CBS 101466)</name>
    <name type="common">Phialophora europaea</name>
    <dbReference type="NCBI Taxonomy" id="1220924"/>
    <lineage>
        <taxon>Eukaryota</taxon>
        <taxon>Fungi</taxon>
        <taxon>Dikarya</taxon>
        <taxon>Ascomycota</taxon>
        <taxon>Pezizomycotina</taxon>
        <taxon>Eurotiomycetes</taxon>
        <taxon>Chaetothyriomycetidae</taxon>
        <taxon>Chaetothyriales</taxon>
        <taxon>Cyphellophoraceae</taxon>
        <taxon>Cyphellophora</taxon>
    </lineage>
</organism>
<evidence type="ECO:0000259" key="1">
    <source>
        <dbReference type="PROSITE" id="PS51388"/>
    </source>
</evidence>
<dbReference type="GO" id="GO:0005525">
    <property type="term" value="F:GTP binding"/>
    <property type="evidence" value="ECO:0007669"/>
    <property type="project" value="InterPro"/>
</dbReference>
<dbReference type="GeneID" id="19978286"/>
<sequence>MATYRRAIDHVGFLVKIERAGFPLTLNHYFASTISARRKARMEKQLRDLKSWQINDDEAQPLLRFNDVLKAYVSNEQHTVEEFEDVLKSYHKVARKRFVDNVCKQAIDHHLICSVDGPLQVFSAEFVGKLEHDALRALAEEDSHIMNRRRKLEGDLQTLARAMERLAEP</sequence>
<dbReference type="Proteomes" id="UP000030752">
    <property type="component" value="Unassembled WGS sequence"/>
</dbReference>
<dbReference type="HOGENOM" id="CLU_1735864_0_0_1"/>
<dbReference type="OrthoDB" id="415706at2759"/>
<evidence type="ECO:0000313" key="3">
    <source>
        <dbReference type="Proteomes" id="UP000030752"/>
    </source>
</evidence>
<dbReference type="AlphaFoldDB" id="W2S5W2"/>
<dbReference type="InterPro" id="IPR003130">
    <property type="entry name" value="GED"/>
</dbReference>
<dbReference type="EMBL" id="KB822716">
    <property type="protein sequence ID" value="ETN44082.1"/>
    <property type="molecule type" value="Genomic_DNA"/>
</dbReference>
<dbReference type="eggNOG" id="KOG0446">
    <property type="taxonomic scope" value="Eukaryota"/>
</dbReference>
<dbReference type="RefSeq" id="XP_008713838.1">
    <property type="nucleotide sequence ID" value="XM_008715616.1"/>
</dbReference>
<dbReference type="VEuPathDB" id="FungiDB:HMPREF1541_10947"/>
<protein>
    <recommendedName>
        <fullName evidence="1">GED domain-containing protein</fullName>
    </recommendedName>
</protein>
<dbReference type="GO" id="GO:0003924">
    <property type="term" value="F:GTPase activity"/>
    <property type="evidence" value="ECO:0007669"/>
    <property type="project" value="InterPro"/>
</dbReference>
<dbReference type="Gene3D" id="1.20.120.1240">
    <property type="entry name" value="Dynamin, middle domain"/>
    <property type="match status" value="1"/>
</dbReference>